<feature type="region of interest" description="Disordered" evidence="1">
    <location>
        <begin position="29"/>
        <end position="65"/>
    </location>
</feature>
<name>A0A4Y3VLM7_9ACTN</name>
<organism evidence="2 3">
    <name type="scientific">Streptomyces spinoverrucosus</name>
    <dbReference type="NCBI Taxonomy" id="284043"/>
    <lineage>
        <taxon>Bacteria</taxon>
        <taxon>Bacillati</taxon>
        <taxon>Actinomycetota</taxon>
        <taxon>Actinomycetes</taxon>
        <taxon>Kitasatosporales</taxon>
        <taxon>Streptomycetaceae</taxon>
        <taxon>Streptomyces</taxon>
    </lineage>
</organism>
<dbReference type="Proteomes" id="UP000317881">
    <property type="component" value="Unassembled WGS sequence"/>
</dbReference>
<reference evidence="2 3" key="1">
    <citation type="submission" date="2019-06" db="EMBL/GenBank/DDBJ databases">
        <title>Whole genome shotgun sequence of Streptomyces spinoverrucosus NBRC 14228.</title>
        <authorList>
            <person name="Hosoyama A."/>
            <person name="Uohara A."/>
            <person name="Ohji S."/>
            <person name="Ichikawa N."/>
        </authorList>
    </citation>
    <scope>NUCLEOTIDE SEQUENCE [LARGE SCALE GENOMIC DNA]</scope>
    <source>
        <strain evidence="2 3">NBRC 14228</strain>
    </source>
</reference>
<evidence type="ECO:0000256" key="1">
    <source>
        <dbReference type="SAM" id="MobiDB-lite"/>
    </source>
</evidence>
<evidence type="ECO:0000313" key="2">
    <source>
        <dbReference type="EMBL" id="GEC05926.1"/>
    </source>
</evidence>
<accession>A0A4Y3VLM7</accession>
<proteinExistence type="predicted"/>
<comment type="caution">
    <text evidence="2">The sequence shown here is derived from an EMBL/GenBank/DDBJ whole genome shotgun (WGS) entry which is preliminary data.</text>
</comment>
<feature type="compositionally biased region" description="Polar residues" evidence="1">
    <location>
        <begin position="36"/>
        <end position="53"/>
    </location>
</feature>
<dbReference type="EMBL" id="BJND01000024">
    <property type="protein sequence ID" value="GEC05926.1"/>
    <property type="molecule type" value="Genomic_DNA"/>
</dbReference>
<sequence length="88" mass="9243">MGDSCSAVTGTGPCPSGRRMLFITAVSQARRDLKSGPSNEAGQQAGYRQQSQLGGPPEMHPSRLGESLIVGYVDLTPPKVGSNIREVT</sequence>
<keyword evidence="3" id="KW-1185">Reference proteome</keyword>
<evidence type="ECO:0000313" key="3">
    <source>
        <dbReference type="Proteomes" id="UP000317881"/>
    </source>
</evidence>
<protein>
    <submittedName>
        <fullName evidence="2">Uncharacterized protein</fullName>
    </submittedName>
</protein>
<gene>
    <name evidence="2" type="ORF">SSP24_35810</name>
</gene>
<dbReference type="AlphaFoldDB" id="A0A4Y3VLM7"/>